<comment type="caution">
    <text evidence="1">The sequence shown here is derived from an EMBL/GenBank/DDBJ whole genome shotgun (WGS) entry which is preliminary data.</text>
</comment>
<evidence type="ECO:0000313" key="2">
    <source>
        <dbReference type="Proteomes" id="UP000637061"/>
    </source>
</evidence>
<name>A0A8I1EAA5_PSEPU</name>
<dbReference type="EMBL" id="JAEHTE010000001">
    <property type="protein sequence ID" value="MBI6882734.1"/>
    <property type="molecule type" value="Genomic_DNA"/>
</dbReference>
<gene>
    <name evidence="1" type="ORF">JEU22_02315</name>
</gene>
<evidence type="ECO:0000313" key="1">
    <source>
        <dbReference type="EMBL" id="MBI6882734.1"/>
    </source>
</evidence>
<protein>
    <submittedName>
        <fullName evidence="1">Uncharacterized protein</fullName>
    </submittedName>
</protein>
<organism evidence="1 2">
    <name type="scientific">Pseudomonas putida</name>
    <name type="common">Arthrobacter siderocapsulatus</name>
    <dbReference type="NCBI Taxonomy" id="303"/>
    <lineage>
        <taxon>Bacteria</taxon>
        <taxon>Pseudomonadati</taxon>
        <taxon>Pseudomonadota</taxon>
        <taxon>Gammaproteobacteria</taxon>
        <taxon>Pseudomonadales</taxon>
        <taxon>Pseudomonadaceae</taxon>
        <taxon>Pseudomonas</taxon>
    </lineage>
</organism>
<proteinExistence type="predicted"/>
<sequence>MIEQKTKYNGEDIDQFDIHTYSVLQCQKNPYIDDYRSFDEIPQDQRTESALVAWLQTGSGNLAAIPKELRTARMLHVAARHDGQAMLQIKPSDVSNYREVALDGAKNYPNSMGLVDPEFIDEQFIIDAAISNAGVLYSFDKETLQSYITERAAREICSSGVGRMMTFLNVMGSELVKDEYIVDAIKVQYSDYAILEPIGKLHLLIEMLGNGFWPAPELFTLPIYQDSKVPPSSPLEALKRLSLAGDRGFKILHRSWLLAQPQAEVVEALQASQKGLDELFDLYDEGQLRGYAKKHRSIAGRLVGNDLGI</sequence>
<accession>A0A8I1EAA5</accession>
<reference evidence="1" key="1">
    <citation type="submission" date="2020-12" db="EMBL/GenBank/DDBJ databases">
        <title>Enhanced detection system for hospital associated transmission using whole genome sequencing surveillance.</title>
        <authorList>
            <person name="Harrison L.H."/>
            <person name="Van Tyne D."/>
            <person name="Marsh J.W."/>
            <person name="Griffith M.P."/>
            <person name="Snyder D.J."/>
            <person name="Cooper V.S."/>
            <person name="Mustapha M."/>
        </authorList>
    </citation>
    <scope>NUCLEOTIDE SEQUENCE</scope>
    <source>
        <strain evidence="1">PSB00042</strain>
    </source>
</reference>
<dbReference type="AlphaFoldDB" id="A0A8I1EAA5"/>
<dbReference type="Proteomes" id="UP000637061">
    <property type="component" value="Unassembled WGS sequence"/>
</dbReference>
<dbReference type="RefSeq" id="WP_198746342.1">
    <property type="nucleotide sequence ID" value="NZ_JAEHTE010000001.1"/>
</dbReference>